<proteinExistence type="predicted"/>
<evidence type="ECO:0000313" key="2">
    <source>
        <dbReference type="Proteomes" id="UP000824540"/>
    </source>
</evidence>
<organism evidence="1 2">
    <name type="scientific">Albula glossodonta</name>
    <name type="common">roundjaw bonefish</name>
    <dbReference type="NCBI Taxonomy" id="121402"/>
    <lineage>
        <taxon>Eukaryota</taxon>
        <taxon>Metazoa</taxon>
        <taxon>Chordata</taxon>
        <taxon>Craniata</taxon>
        <taxon>Vertebrata</taxon>
        <taxon>Euteleostomi</taxon>
        <taxon>Actinopterygii</taxon>
        <taxon>Neopterygii</taxon>
        <taxon>Teleostei</taxon>
        <taxon>Albuliformes</taxon>
        <taxon>Albulidae</taxon>
        <taxon>Albula</taxon>
    </lineage>
</organism>
<name>A0A8T2NIV7_9TELE</name>
<protein>
    <submittedName>
        <fullName evidence="1">Uncharacterized protein</fullName>
    </submittedName>
</protein>
<accession>A0A8T2NIV7</accession>
<keyword evidence="2" id="KW-1185">Reference proteome</keyword>
<sequence>MGGAVASGCTRDRTGWDWGGAGFKTGQRRWRKMEGMLTRFHVNNSRGQRSETQFQRQGITVHHFLCAHALHCAAVDVGGALCPQTLFIGQKVQLNSSLN</sequence>
<gene>
    <name evidence="1" type="ORF">JZ751_021777</name>
</gene>
<evidence type="ECO:0000313" key="1">
    <source>
        <dbReference type="EMBL" id="KAG9340325.1"/>
    </source>
</evidence>
<reference evidence="1" key="1">
    <citation type="thesis" date="2021" institute="BYU ScholarsArchive" country="Provo, UT, USA">
        <title>Applications of and Algorithms for Genome Assembly and Genomic Analyses with an Emphasis on Marine Teleosts.</title>
        <authorList>
            <person name="Pickett B.D."/>
        </authorList>
    </citation>
    <scope>NUCLEOTIDE SEQUENCE</scope>
    <source>
        <strain evidence="1">HI-2016</strain>
    </source>
</reference>
<comment type="caution">
    <text evidence="1">The sequence shown here is derived from an EMBL/GenBank/DDBJ whole genome shotgun (WGS) entry which is preliminary data.</text>
</comment>
<dbReference type="Proteomes" id="UP000824540">
    <property type="component" value="Unassembled WGS sequence"/>
</dbReference>
<dbReference type="EMBL" id="JAFBMS010000044">
    <property type="protein sequence ID" value="KAG9340325.1"/>
    <property type="molecule type" value="Genomic_DNA"/>
</dbReference>
<dbReference type="AlphaFoldDB" id="A0A8T2NIV7"/>